<dbReference type="EMBL" id="BARS01032672">
    <property type="protein sequence ID" value="GAG17195.1"/>
    <property type="molecule type" value="Genomic_DNA"/>
</dbReference>
<evidence type="ECO:0000256" key="1">
    <source>
        <dbReference type="SAM" id="MobiDB-lite"/>
    </source>
</evidence>
<feature type="region of interest" description="Disordered" evidence="1">
    <location>
        <begin position="46"/>
        <end position="74"/>
    </location>
</feature>
<organism evidence="2">
    <name type="scientific">marine sediment metagenome</name>
    <dbReference type="NCBI Taxonomy" id="412755"/>
    <lineage>
        <taxon>unclassified sequences</taxon>
        <taxon>metagenomes</taxon>
        <taxon>ecological metagenomes</taxon>
    </lineage>
</organism>
<protein>
    <submittedName>
        <fullName evidence="2">Uncharacterized protein</fullName>
    </submittedName>
</protein>
<feature type="region of interest" description="Disordered" evidence="1">
    <location>
        <begin position="176"/>
        <end position="200"/>
    </location>
</feature>
<feature type="non-terminal residue" evidence="2">
    <location>
        <position position="1"/>
    </location>
</feature>
<reference evidence="2" key="1">
    <citation type="journal article" date="2014" name="Front. Microbiol.">
        <title>High frequency of phylogenetically diverse reductive dehalogenase-homologous genes in deep subseafloor sedimentary metagenomes.</title>
        <authorList>
            <person name="Kawai M."/>
            <person name="Futagami T."/>
            <person name="Toyoda A."/>
            <person name="Takaki Y."/>
            <person name="Nishi S."/>
            <person name="Hori S."/>
            <person name="Arai W."/>
            <person name="Tsubouchi T."/>
            <person name="Morono Y."/>
            <person name="Uchiyama I."/>
            <person name="Ito T."/>
            <person name="Fujiyama A."/>
            <person name="Inagaki F."/>
            <person name="Takami H."/>
        </authorList>
    </citation>
    <scope>NUCLEOTIDE SEQUENCE</scope>
    <source>
        <strain evidence="2">Expedition CK06-06</strain>
    </source>
</reference>
<evidence type="ECO:0000313" key="2">
    <source>
        <dbReference type="EMBL" id="GAG17195.1"/>
    </source>
</evidence>
<proteinExistence type="predicted"/>
<sequence length="249" mass="26813">SHFPAVVIQPAPGVLSQRSLATYNRGNLSRPESRAARLFSIQQSLQGGEQLRGRRKQDASRLKGAAPPAPKSEAAIEAETVADEGQSLAKGGRVAGNLKQGEDHTAAQEVDQLDFDKRGDANVAPSETPLDARNRLRRQWAAGRANRLTIPTDGEEKLGAFRDATALIEQLQRQQAQSRRSVVNQRQSQGDAATGSHETQSDLEWLGYVDALGRARNVQEMQVLFLLRVIQPGPATKAKKSPAAGKAGG</sequence>
<accession>X0VFW8</accession>
<gene>
    <name evidence="2" type="ORF">S01H1_50696</name>
</gene>
<dbReference type="AlphaFoldDB" id="X0VFW8"/>
<feature type="region of interest" description="Disordered" evidence="1">
    <location>
        <begin position="111"/>
        <end position="132"/>
    </location>
</feature>
<feature type="compositionally biased region" description="Low complexity" evidence="1">
    <location>
        <begin position="176"/>
        <end position="189"/>
    </location>
</feature>
<comment type="caution">
    <text evidence="2">The sequence shown here is derived from an EMBL/GenBank/DDBJ whole genome shotgun (WGS) entry which is preliminary data.</text>
</comment>
<name>X0VFW8_9ZZZZ</name>